<dbReference type="Proteomes" id="UP000281547">
    <property type="component" value="Unassembled WGS sequence"/>
</dbReference>
<feature type="domain" description="Outer membrane protein assembly factor BamE" evidence="5">
    <location>
        <begin position="41"/>
        <end position="115"/>
    </location>
</feature>
<dbReference type="RefSeq" id="WP_127187502.1">
    <property type="nucleotide sequence ID" value="NZ_RZNJ01000002.1"/>
</dbReference>
<dbReference type="PANTHER" id="PTHR37482">
    <property type="entry name" value="OUTER MEMBRANE PROTEIN ASSEMBLY FACTOR BAME"/>
    <property type="match status" value="1"/>
</dbReference>
<accession>A0A433XEM3</accession>
<comment type="caution">
    <text evidence="6">The sequence shown here is derived from an EMBL/GenBank/DDBJ whole genome shotgun (WGS) entry which is preliminary data.</text>
</comment>
<protein>
    <submittedName>
        <fullName evidence="6">Outer membrane protein assembly factor BamE</fullName>
    </submittedName>
</protein>
<dbReference type="InterPro" id="IPR037873">
    <property type="entry name" value="BamE-like"/>
</dbReference>
<dbReference type="GO" id="GO:0043165">
    <property type="term" value="P:Gram-negative-bacterium-type cell outer membrane assembly"/>
    <property type="evidence" value="ECO:0007669"/>
    <property type="project" value="TreeGrafter"/>
</dbReference>
<evidence type="ECO:0000259" key="5">
    <source>
        <dbReference type="Pfam" id="PF04355"/>
    </source>
</evidence>
<evidence type="ECO:0000313" key="7">
    <source>
        <dbReference type="Proteomes" id="UP000281547"/>
    </source>
</evidence>
<dbReference type="AlphaFoldDB" id="A0A433XEM3"/>
<dbReference type="Pfam" id="PF04355">
    <property type="entry name" value="BamE"/>
    <property type="match status" value="1"/>
</dbReference>
<dbReference type="Gene3D" id="3.30.1450.10">
    <property type="match status" value="1"/>
</dbReference>
<gene>
    <name evidence="6" type="ORF">EMQ25_05155</name>
</gene>
<dbReference type="PROSITE" id="PS51257">
    <property type="entry name" value="PROKAR_LIPOPROTEIN"/>
    <property type="match status" value="1"/>
</dbReference>
<dbReference type="GO" id="GO:0051205">
    <property type="term" value="P:protein insertion into membrane"/>
    <property type="evidence" value="ECO:0007669"/>
    <property type="project" value="TreeGrafter"/>
</dbReference>
<dbReference type="InterPro" id="IPR007450">
    <property type="entry name" value="BamE_dom"/>
</dbReference>
<evidence type="ECO:0000256" key="1">
    <source>
        <dbReference type="ARBA" id="ARBA00022729"/>
    </source>
</evidence>
<dbReference type="PANTHER" id="PTHR37482:SF1">
    <property type="entry name" value="OUTER MEMBRANE PROTEIN ASSEMBLY FACTOR BAME"/>
    <property type="match status" value="1"/>
</dbReference>
<feature type="chain" id="PRO_5019177242" evidence="4">
    <location>
        <begin position="25"/>
        <end position="151"/>
    </location>
</feature>
<sequence>MPFRAAKSRFFPLIASATVALVLAGCTAGSGLALTQQRTQGYSIPQDAIAQIRPGQSADLVRVVLGSPMTTNVFGEETAWYYIETKVDQTAFGMTSIRSRTVLAVYFDRNQRVADTAIYTAEDGRMITIESRRTPSFGQDRTFVESILSSF</sequence>
<feature type="signal peptide" evidence="4">
    <location>
        <begin position="1"/>
        <end position="24"/>
    </location>
</feature>
<evidence type="ECO:0000256" key="2">
    <source>
        <dbReference type="ARBA" id="ARBA00023136"/>
    </source>
</evidence>
<keyword evidence="1 4" id="KW-0732">Signal</keyword>
<dbReference type="OrthoDB" id="9808313at2"/>
<dbReference type="GO" id="GO:1990063">
    <property type="term" value="C:Bam protein complex"/>
    <property type="evidence" value="ECO:0007669"/>
    <property type="project" value="TreeGrafter"/>
</dbReference>
<reference evidence="6 7" key="1">
    <citation type="journal article" date="2016" name="Int. J. Syst. Evol. Microbiol.">
        <title>Arsenicitalea aurantiaca gen. nov., sp. nov., a new member of the family Hyphomicrobiaceae, isolated from high-arsenic sediment.</title>
        <authorList>
            <person name="Mu Y."/>
            <person name="Zhou L."/>
            <person name="Zeng X.C."/>
            <person name="Liu L."/>
            <person name="Pan Y."/>
            <person name="Chen X."/>
            <person name="Wang J."/>
            <person name="Li S."/>
            <person name="Li W.J."/>
            <person name="Wang Y."/>
        </authorList>
    </citation>
    <scope>NUCLEOTIDE SEQUENCE [LARGE SCALE GENOMIC DNA]</scope>
    <source>
        <strain evidence="6 7">42-50</strain>
    </source>
</reference>
<evidence type="ECO:0000313" key="6">
    <source>
        <dbReference type="EMBL" id="RUT32545.1"/>
    </source>
</evidence>
<organism evidence="6 7">
    <name type="scientific">Arsenicitalea aurantiaca</name>
    <dbReference type="NCBI Taxonomy" id="1783274"/>
    <lineage>
        <taxon>Bacteria</taxon>
        <taxon>Pseudomonadati</taxon>
        <taxon>Pseudomonadota</taxon>
        <taxon>Alphaproteobacteria</taxon>
        <taxon>Hyphomicrobiales</taxon>
        <taxon>Devosiaceae</taxon>
        <taxon>Arsenicitalea</taxon>
    </lineage>
</organism>
<dbReference type="GO" id="GO:0030674">
    <property type="term" value="F:protein-macromolecule adaptor activity"/>
    <property type="evidence" value="ECO:0007669"/>
    <property type="project" value="TreeGrafter"/>
</dbReference>
<name>A0A433XEM3_9HYPH</name>
<keyword evidence="2" id="KW-0472">Membrane</keyword>
<keyword evidence="3" id="KW-0998">Cell outer membrane</keyword>
<keyword evidence="7" id="KW-1185">Reference proteome</keyword>
<evidence type="ECO:0000256" key="3">
    <source>
        <dbReference type="ARBA" id="ARBA00023237"/>
    </source>
</evidence>
<proteinExistence type="predicted"/>
<dbReference type="InterPro" id="IPR026592">
    <property type="entry name" value="BamE"/>
</dbReference>
<evidence type="ECO:0000256" key="4">
    <source>
        <dbReference type="SAM" id="SignalP"/>
    </source>
</evidence>
<dbReference type="EMBL" id="RZNJ01000002">
    <property type="protein sequence ID" value="RUT32545.1"/>
    <property type="molecule type" value="Genomic_DNA"/>
</dbReference>